<dbReference type="InterPro" id="IPR027417">
    <property type="entry name" value="P-loop_NTPase"/>
</dbReference>
<feature type="region of interest" description="Interaction with substrate tRNA" evidence="10">
    <location>
        <begin position="184"/>
        <end position="188"/>
    </location>
</feature>
<dbReference type="OrthoDB" id="9776390at2"/>
<keyword evidence="15" id="KW-1185">Reference proteome</keyword>
<evidence type="ECO:0000256" key="8">
    <source>
        <dbReference type="ARBA" id="ARBA00022842"/>
    </source>
</evidence>
<name>A0A432W3D9_9GAMM</name>
<dbReference type="InterPro" id="IPR039657">
    <property type="entry name" value="Dimethylallyltransferase"/>
</dbReference>
<evidence type="ECO:0000256" key="6">
    <source>
        <dbReference type="ARBA" id="ARBA00022741"/>
    </source>
</evidence>
<dbReference type="EMBL" id="PIPJ01000001">
    <property type="protein sequence ID" value="RUO23683.1"/>
    <property type="molecule type" value="Genomic_DNA"/>
</dbReference>
<dbReference type="EC" id="2.5.1.75" evidence="10"/>
<organism evidence="14 15">
    <name type="scientific">Aliidiomarina iranensis</name>
    <dbReference type="NCBI Taxonomy" id="1434071"/>
    <lineage>
        <taxon>Bacteria</taxon>
        <taxon>Pseudomonadati</taxon>
        <taxon>Pseudomonadota</taxon>
        <taxon>Gammaproteobacteria</taxon>
        <taxon>Alteromonadales</taxon>
        <taxon>Idiomarinaceae</taxon>
        <taxon>Aliidiomarina</taxon>
    </lineage>
</organism>
<dbReference type="GO" id="GO:0005524">
    <property type="term" value="F:ATP binding"/>
    <property type="evidence" value="ECO:0007669"/>
    <property type="project" value="UniProtKB-UniRule"/>
</dbReference>
<proteinExistence type="inferred from homology"/>
<comment type="catalytic activity">
    <reaction evidence="9 10 11">
        <text>adenosine(37) in tRNA + dimethylallyl diphosphate = N(6)-dimethylallyladenosine(37) in tRNA + diphosphate</text>
        <dbReference type="Rhea" id="RHEA:26482"/>
        <dbReference type="Rhea" id="RHEA-COMP:10162"/>
        <dbReference type="Rhea" id="RHEA-COMP:10375"/>
        <dbReference type="ChEBI" id="CHEBI:33019"/>
        <dbReference type="ChEBI" id="CHEBI:57623"/>
        <dbReference type="ChEBI" id="CHEBI:74411"/>
        <dbReference type="ChEBI" id="CHEBI:74415"/>
        <dbReference type="EC" id="2.5.1.75"/>
    </reaction>
</comment>
<keyword evidence="7 10" id="KW-0067">ATP-binding</keyword>
<comment type="function">
    <text evidence="2 10 12">Catalyzes the transfer of a dimethylallyl group onto the adenine at position 37 in tRNAs that read codons beginning with uridine, leading to the formation of N6-(dimethylallyl)adenosine (i(6)A).</text>
</comment>
<feature type="region of interest" description="Interaction with substrate tRNA" evidence="10">
    <location>
        <begin position="298"/>
        <end position="305"/>
    </location>
</feature>
<evidence type="ECO:0000313" key="14">
    <source>
        <dbReference type="EMBL" id="RUO23683.1"/>
    </source>
</evidence>
<evidence type="ECO:0000256" key="10">
    <source>
        <dbReference type="HAMAP-Rule" id="MF_00185"/>
    </source>
</evidence>
<keyword evidence="8 10" id="KW-0460">Magnesium</keyword>
<protein>
    <recommendedName>
        <fullName evidence="10">tRNA dimethylallyltransferase</fullName>
        <ecNumber evidence="10">2.5.1.75</ecNumber>
    </recommendedName>
    <alternativeName>
        <fullName evidence="10">Dimethylallyl diphosphate:tRNA dimethylallyltransferase</fullName>
        <shortName evidence="10">DMAPP:tRNA dimethylallyltransferase</shortName>
        <shortName evidence="10">DMATase</shortName>
    </alternativeName>
    <alternativeName>
        <fullName evidence="10">Isopentenyl-diphosphate:tRNA isopentenyltransferase</fullName>
        <shortName evidence="10">IPP transferase</shortName>
        <shortName evidence="10">IPPT</shortName>
        <shortName evidence="10">IPTase</shortName>
    </alternativeName>
</protein>
<evidence type="ECO:0000256" key="5">
    <source>
        <dbReference type="ARBA" id="ARBA00022694"/>
    </source>
</evidence>
<dbReference type="Gene3D" id="1.10.20.140">
    <property type="match status" value="1"/>
</dbReference>
<keyword evidence="5 10" id="KW-0819">tRNA processing</keyword>
<reference evidence="15" key="1">
    <citation type="journal article" date="2018" name="Front. Microbiol.">
        <title>Genome-Based Analysis Reveals the Taxonomy and Diversity of the Family Idiomarinaceae.</title>
        <authorList>
            <person name="Liu Y."/>
            <person name="Lai Q."/>
            <person name="Shao Z."/>
        </authorList>
    </citation>
    <scope>NUCLEOTIDE SEQUENCE [LARGE SCALE GENOMIC DNA]</scope>
    <source>
        <strain evidence="15">GBPy7</strain>
    </source>
</reference>
<dbReference type="Pfam" id="PF01715">
    <property type="entry name" value="IPPT"/>
    <property type="match status" value="1"/>
</dbReference>
<feature type="binding site" evidence="10">
    <location>
        <begin position="35"/>
        <end position="42"/>
    </location>
    <ligand>
        <name>ATP</name>
        <dbReference type="ChEBI" id="CHEBI:30616"/>
    </ligand>
</feature>
<dbReference type="FunFam" id="1.10.20.140:FF:000001">
    <property type="entry name" value="tRNA dimethylallyltransferase"/>
    <property type="match status" value="1"/>
</dbReference>
<dbReference type="NCBIfam" id="TIGR00174">
    <property type="entry name" value="miaA"/>
    <property type="match status" value="1"/>
</dbReference>
<evidence type="ECO:0000256" key="3">
    <source>
        <dbReference type="ARBA" id="ARBA00005842"/>
    </source>
</evidence>
<evidence type="ECO:0000256" key="7">
    <source>
        <dbReference type="ARBA" id="ARBA00022840"/>
    </source>
</evidence>
<dbReference type="PANTHER" id="PTHR11088">
    <property type="entry name" value="TRNA DIMETHYLALLYLTRANSFERASE"/>
    <property type="match status" value="1"/>
</dbReference>
<evidence type="ECO:0000256" key="1">
    <source>
        <dbReference type="ARBA" id="ARBA00001946"/>
    </source>
</evidence>
<feature type="binding site" evidence="10">
    <location>
        <begin position="37"/>
        <end position="42"/>
    </location>
    <ligand>
        <name>substrate</name>
    </ligand>
</feature>
<dbReference type="InterPro" id="IPR018022">
    <property type="entry name" value="IPT"/>
</dbReference>
<comment type="caution">
    <text evidence="10">Lacks conserved residue(s) required for the propagation of feature annotation.</text>
</comment>
<comment type="caution">
    <text evidence="14">The sequence shown here is derived from an EMBL/GenBank/DDBJ whole genome shotgun (WGS) entry which is preliminary data.</text>
</comment>
<comment type="subunit">
    <text evidence="10">Monomer.</text>
</comment>
<evidence type="ECO:0000256" key="13">
    <source>
        <dbReference type="RuleBase" id="RU003785"/>
    </source>
</evidence>
<evidence type="ECO:0000313" key="15">
    <source>
        <dbReference type="Proteomes" id="UP000288395"/>
    </source>
</evidence>
<dbReference type="AlphaFoldDB" id="A0A432W3D9"/>
<gene>
    <name evidence="10" type="primary">miaA</name>
    <name evidence="14" type="ORF">CWE08_01860</name>
</gene>
<dbReference type="PANTHER" id="PTHR11088:SF60">
    <property type="entry name" value="TRNA DIMETHYLALLYLTRANSFERASE"/>
    <property type="match status" value="1"/>
</dbReference>
<dbReference type="Gene3D" id="3.40.50.300">
    <property type="entry name" value="P-loop containing nucleotide triphosphate hydrolases"/>
    <property type="match status" value="1"/>
</dbReference>
<evidence type="ECO:0000256" key="12">
    <source>
        <dbReference type="RuleBase" id="RU003784"/>
    </source>
</evidence>
<dbReference type="HAMAP" id="MF_00185">
    <property type="entry name" value="IPP_trans"/>
    <property type="match status" value="1"/>
</dbReference>
<keyword evidence="6 10" id="KW-0547">Nucleotide-binding</keyword>
<sequence length="346" mass="38337">MSYDEKRNANGWLDTNVDISQLTRHLQQGVICLSGPTAAGKTALAMALAKRLPVELVSVDSALIYCGMDIGTAKPTPAELATCPHHLIDIRDPGEIYSAADFRNDALRVIAAIRQRGNIPLLVGGTMLYFRALLAGLSDLPAADSDIRAALQQRADKEGWLALHEQLCQLDPIAGKRIHPNDPQRLLRALEVYEITGKTLTALTQSQQPGLTIPTWQIAVAPDDRKILHQRIEKRFRSMLSAGFAEEVEKLRNRGDLHLDLPSMRSVGYRQMWLHLDGVLSAEEMQEKAVIATRQLAKRQITWLRSWPGLTWINPLSDSAEANALNCLLEPPLAPEAWLKKDESSA</sequence>
<evidence type="ECO:0000256" key="11">
    <source>
        <dbReference type="RuleBase" id="RU003783"/>
    </source>
</evidence>
<dbReference type="SUPFAM" id="SSF52540">
    <property type="entry name" value="P-loop containing nucleoside triphosphate hydrolases"/>
    <property type="match status" value="2"/>
</dbReference>
<comment type="cofactor">
    <cofactor evidence="1 10">
        <name>Mg(2+)</name>
        <dbReference type="ChEBI" id="CHEBI:18420"/>
    </cofactor>
</comment>
<dbReference type="Proteomes" id="UP000288395">
    <property type="component" value="Unassembled WGS sequence"/>
</dbReference>
<dbReference type="GO" id="GO:0052381">
    <property type="term" value="F:tRNA dimethylallyltransferase activity"/>
    <property type="evidence" value="ECO:0007669"/>
    <property type="project" value="UniProtKB-UniRule"/>
</dbReference>
<evidence type="ECO:0000256" key="2">
    <source>
        <dbReference type="ARBA" id="ARBA00003213"/>
    </source>
</evidence>
<feature type="site" description="Interaction with substrate tRNA" evidence="10">
    <location>
        <position position="148"/>
    </location>
</feature>
<feature type="site" description="Interaction with substrate tRNA" evidence="10">
    <location>
        <position position="126"/>
    </location>
</feature>
<accession>A0A432W3D9</accession>
<comment type="similarity">
    <text evidence="3 10 13">Belongs to the IPP transferase family.</text>
</comment>
<evidence type="ECO:0000256" key="9">
    <source>
        <dbReference type="ARBA" id="ARBA00049563"/>
    </source>
</evidence>
<evidence type="ECO:0000256" key="4">
    <source>
        <dbReference type="ARBA" id="ARBA00022679"/>
    </source>
</evidence>
<keyword evidence="4 10" id="KW-0808">Transferase</keyword>
<feature type="region of interest" description="Interaction with substrate tRNA" evidence="10">
    <location>
        <begin position="60"/>
        <end position="63"/>
    </location>
</feature>
<dbReference type="GO" id="GO:0006400">
    <property type="term" value="P:tRNA modification"/>
    <property type="evidence" value="ECO:0007669"/>
    <property type="project" value="TreeGrafter"/>
</dbReference>